<dbReference type="Gramene" id="ESQ55034">
    <property type="protein sequence ID" value="ESQ55034"/>
    <property type="gene ID" value="EUTSA_v10026973mg"/>
</dbReference>
<reference evidence="3 4" key="1">
    <citation type="journal article" date="2013" name="Front. Plant Sci.">
        <title>The Reference Genome of the Halophytic Plant Eutrema salsugineum.</title>
        <authorList>
            <person name="Yang R."/>
            <person name="Jarvis D.E."/>
            <person name="Chen H."/>
            <person name="Beilstein M.A."/>
            <person name="Grimwood J."/>
            <person name="Jenkins J."/>
            <person name="Shu S."/>
            <person name="Prochnik S."/>
            <person name="Xin M."/>
            <person name="Ma C."/>
            <person name="Schmutz J."/>
            <person name="Wing R.A."/>
            <person name="Mitchell-Olds T."/>
            <person name="Schumaker K.S."/>
            <person name="Wang X."/>
        </authorList>
    </citation>
    <scope>NUCLEOTIDE SEQUENCE [LARGE SCALE GENOMIC DNA]</scope>
</reference>
<evidence type="ECO:0000313" key="4">
    <source>
        <dbReference type="Proteomes" id="UP000030689"/>
    </source>
</evidence>
<dbReference type="PROSITE" id="PS52045">
    <property type="entry name" value="NEPROSIN_PEP_CD"/>
    <property type="match status" value="1"/>
</dbReference>
<dbReference type="eggNOG" id="ENOG502RY8N">
    <property type="taxonomic scope" value="Eukaryota"/>
</dbReference>
<feature type="chain" id="PRO_5004722266" description="Neprosin PEP catalytic domain-containing protein" evidence="1">
    <location>
        <begin position="21"/>
        <end position="396"/>
    </location>
</feature>
<evidence type="ECO:0000259" key="2">
    <source>
        <dbReference type="PROSITE" id="PS52045"/>
    </source>
</evidence>
<dbReference type="InterPro" id="IPR025521">
    <property type="entry name" value="Neprosin_propep"/>
</dbReference>
<name>V4MF05_EUTSA</name>
<sequence>MKMEVGFSVMWMILLCQVLCCSIMIMSYNHGIAEAAETLKNVEDLEIEQKLKLINKPAVKIIKSIYGERYGCVDFYKQPGFDHPSMKNHTFHHKMRMMSYPNGSRLQRETSSNKTFGHFWENGIGCPIGTVPIVRVTKNDFLRSKLLSGDNSWNNTYEPMSPGSGYNFAVTHTKGAGRIYNGGSMNVAIWTPPVQPNQRSSARLKVQIGNEFIEAGWTVHPGLYGDAKSRLFVFTNAGGHACYNFRCPSGMILVRQDFSPGLPLAGKYVDIYIDILKDKINGQWWLYVAGEQVGFWPSDRFKESSGTMVEWGGAVYSPPPTPSPPMGNGHYPVGNPKIDSYIRKISIVDANYNTDHTVKNTKSHSSNSHGYQVRDAEETWWTNTGHLVIYGGPGKV</sequence>
<proteinExistence type="predicted"/>
<dbReference type="STRING" id="72664.V4MF05"/>
<dbReference type="OrthoDB" id="1858978at2759"/>
<organism evidence="3 4">
    <name type="scientific">Eutrema salsugineum</name>
    <name type="common">Saltwater cress</name>
    <name type="synonym">Sisymbrium salsugineum</name>
    <dbReference type="NCBI Taxonomy" id="72664"/>
    <lineage>
        <taxon>Eukaryota</taxon>
        <taxon>Viridiplantae</taxon>
        <taxon>Streptophyta</taxon>
        <taxon>Embryophyta</taxon>
        <taxon>Tracheophyta</taxon>
        <taxon>Spermatophyta</taxon>
        <taxon>Magnoliopsida</taxon>
        <taxon>eudicotyledons</taxon>
        <taxon>Gunneridae</taxon>
        <taxon>Pentapetalae</taxon>
        <taxon>rosids</taxon>
        <taxon>malvids</taxon>
        <taxon>Brassicales</taxon>
        <taxon>Brassicaceae</taxon>
        <taxon>Eutremeae</taxon>
        <taxon>Eutrema</taxon>
    </lineage>
</organism>
<keyword evidence="1" id="KW-0732">Signal</keyword>
<protein>
    <recommendedName>
        <fullName evidence="2">Neprosin PEP catalytic domain-containing protein</fullName>
    </recommendedName>
</protein>
<evidence type="ECO:0000313" key="3">
    <source>
        <dbReference type="EMBL" id="ESQ55034.1"/>
    </source>
</evidence>
<feature type="signal peptide" evidence="1">
    <location>
        <begin position="1"/>
        <end position="20"/>
    </location>
</feature>
<evidence type="ECO:0000256" key="1">
    <source>
        <dbReference type="SAM" id="SignalP"/>
    </source>
</evidence>
<gene>
    <name evidence="3" type="ORF">EUTSA_v10026973mg</name>
</gene>
<dbReference type="PANTHER" id="PTHR31589:SF223">
    <property type="entry name" value="PROTEIN, PUTATIVE (DUF239)-RELATED"/>
    <property type="match status" value="1"/>
</dbReference>
<accession>V4MF05</accession>
<dbReference type="Proteomes" id="UP000030689">
    <property type="component" value="Unassembled WGS sequence"/>
</dbReference>
<dbReference type="OMA" id="MILACYI"/>
<dbReference type="Pfam" id="PF03080">
    <property type="entry name" value="Neprosin"/>
    <property type="match status" value="1"/>
</dbReference>
<dbReference type="InterPro" id="IPR004314">
    <property type="entry name" value="Neprosin"/>
</dbReference>
<feature type="domain" description="Neprosin PEP catalytic" evidence="2">
    <location>
        <begin position="160"/>
        <end position="396"/>
    </location>
</feature>
<dbReference type="EMBL" id="KI517384">
    <property type="protein sequence ID" value="ESQ55034.1"/>
    <property type="molecule type" value="Genomic_DNA"/>
</dbReference>
<dbReference type="KEGG" id="eus:EUTSA_v10026973mg"/>
<dbReference type="AlphaFoldDB" id="V4MF05"/>
<keyword evidence="4" id="KW-1185">Reference proteome</keyword>
<dbReference type="Pfam" id="PF14365">
    <property type="entry name" value="Neprosin_AP"/>
    <property type="match status" value="1"/>
</dbReference>
<dbReference type="InterPro" id="IPR053168">
    <property type="entry name" value="Glutamic_endopeptidase"/>
</dbReference>
<dbReference type="PANTHER" id="PTHR31589">
    <property type="entry name" value="PROTEIN, PUTATIVE (DUF239)-RELATED-RELATED"/>
    <property type="match status" value="1"/>
</dbReference>